<comment type="caution">
    <text evidence="2">The sequence shown here is derived from an EMBL/GenBank/DDBJ whole genome shotgun (WGS) entry which is preliminary data.</text>
</comment>
<feature type="region of interest" description="Disordered" evidence="1">
    <location>
        <begin position="1"/>
        <end position="54"/>
    </location>
</feature>
<protein>
    <submittedName>
        <fullName evidence="2">Uncharacterized protein</fullName>
    </submittedName>
</protein>
<sequence>MGSALTKEAVQEEFELGDRPGGATVEGSAQGEDGGDRGPGGHRGEAPPPPVAFDELKKMTPDQVVVWLDGINFFSEFGDENRIKTIKQKLISHNLSGRVLIKDGGNPQNMIPYITYGPALELSEVILRINHEKGDSHPSFTNNSKLIII</sequence>
<evidence type="ECO:0000256" key="1">
    <source>
        <dbReference type="SAM" id="MobiDB-lite"/>
    </source>
</evidence>
<evidence type="ECO:0000313" key="3">
    <source>
        <dbReference type="Proteomes" id="UP000244722"/>
    </source>
</evidence>
<accession>A0A2T6ZD12</accession>
<keyword evidence="3" id="KW-1185">Reference proteome</keyword>
<organism evidence="2 3">
    <name type="scientific">Tuber borchii</name>
    <name type="common">White truffle</name>
    <dbReference type="NCBI Taxonomy" id="42251"/>
    <lineage>
        <taxon>Eukaryota</taxon>
        <taxon>Fungi</taxon>
        <taxon>Dikarya</taxon>
        <taxon>Ascomycota</taxon>
        <taxon>Pezizomycotina</taxon>
        <taxon>Pezizomycetes</taxon>
        <taxon>Pezizales</taxon>
        <taxon>Tuberaceae</taxon>
        <taxon>Tuber</taxon>
    </lineage>
</organism>
<dbReference type="Proteomes" id="UP000244722">
    <property type="component" value="Unassembled WGS sequence"/>
</dbReference>
<reference evidence="2 3" key="1">
    <citation type="submission" date="2017-04" db="EMBL/GenBank/DDBJ databases">
        <title>Draft genome sequence of Tuber borchii Vittad., a whitish edible truffle.</title>
        <authorList>
            <consortium name="DOE Joint Genome Institute"/>
            <person name="Murat C."/>
            <person name="Kuo A."/>
            <person name="Barry K.W."/>
            <person name="Clum A."/>
            <person name="Dockter R.B."/>
            <person name="Fauchery L."/>
            <person name="Iotti M."/>
            <person name="Kohler A."/>
            <person name="Labutti K."/>
            <person name="Lindquist E.A."/>
            <person name="Lipzen A."/>
            <person name="Ohm R.A."/>
            <person name="Wang M."/>
            <person name="Grigoriev I.V."/>
            <person name="Zambonelli A."/>
            <person name="Martin F.M."/>
        </authorList>
    </citation>
    <scope>NUCLEOTIDE SEQUENCE [LARGE SCALE GENOMIC DNA]</scope>
    <source>
        <strain evidence="2 3">Tbo3840</strain>
    </source>
</reference>
<dbReference type="EMBL" id="NESQ01000387">
    <property type="protein sequence ID" value="PUU73336.1"/>
    <property type="molecule type" value="Genomic_DNA"/>
</dbReference>
<gene>
    <name evidence="2" type="ORF">B9Z19DRAFT_1163434</name>
</gene>
<evidence type="ECO:0000313" key="2">
    <source>
        <dbReference type="EMBL" id="PUU73336.1"/>
    </source>
</evidence>
<name>A0A2T6ZD12_TUBBO</name>
<proteinExistence type="predicted"/>
<dbReference type="AlphaFoldDB" id="A0A2T6ZD12"/>